<dbReference type="Proteomes" id="UP001152747">
    <property type="component" value="Unassembled WGS sequence"/>
</dbReference>
<evidence type="ECO:0000256" key="2">
    <source>
        <dbReference type="ARBA" id="ARBA00022737"/>
    </source>
</evidence>
<dbReference type="EMBL" id="CANHGI010000005">
    <property type="protein sequence ID" value="CAI5450384.1"/>
    <property type="molecule type" value="Genomic_DNA"/>
</dbReference>
<keyword evidence="2" id="KW-0677">Repeat</keyword>
<reference evidence="6" key="1">
    <citation type="submission" date="2022-11" db="EMBL/GenBank/DDBJ databases">
        <authorList>
            <person name="Kikuchi T."/>
        </authorList>
    </citation>
    <scope>NUCLEOTIDE SEQUENCE</scope>
    <source>
        <strain evidence="6">PS1010</strain>
    </source>
</reference>
<keyword evidence="3" id="KW-0221">Differentiation</keyword>
<feature type="domain" description="PUM-HD" evidence="5">
    <location>
        <begin position="37"/>
        <end position="433"/>
    </location>
</feature>
<accession>A0A9P1N5A3</accession>
<dbReference type="SUPFAM" id="SSF48371">
    <property type="entry name" value="ARM repeat"/>
    <property type="match status" value="1"/>
</dbReference>
<dbReference type="Pfam" id="PF00806">
    <property type="entry name" value="PUF"/>
    <property type="match status" value="4"/>
</dbReference>
<dbReference type="Pfam" id="PF22493">
    <property type="entry name" value="PUF_NOP9"/>
    <property type="match status" value="1"/>
</dbReference>
<evidence type="ECO:0000256" key="1">
    <source>
        <dbReference type="ARBA" id="ARBA00022473"/>
    </source>
</evidence>
<dbReference type="InterPro" id="IPR033133">
    <property type="entry name" value="PUM-HD"/>
</dbReference>
<evidence type="ECO:0000256" key="4">
    <source>
        <dbReference type="PROSITE-ProRule" id="PRU00317"/>
    </source>
</evidence>
<dbReference type="GO" id="GO:0005634">
    <property type="term" value="C:nucleus"/>
    <property type="evidence" value="ECO:0007669"/>
    <property type="project" value="TreeGrafter"/>
</dbReference>
<proteinExistence type="predicted"/>
<dbReference type="PANTHER" id="PTHR12537:SF112">
    <property type="entry name" value="FEM-3 MRNA-BINDING FACTOR 1-RELATED"/>
    <property type="match status" value="1"/>
</dbReference>
<evidence type="ECO:0000313" key="7">
    <source>
        <dbReference type="Proteomes" id="UP001152747"/>
    </source>
</evidence>
<dbReference type="InterPro" id="IPR011989">
    <property type="entry name" value="ARM-like"/>
</dbReference>
<keyword evidence="7" id="KW-1185">Reference proteome</keyword>
<feature type="repeat" description="Pumilio" evidence="4">
    <location>
        <begin position="103"/>
        <end position="141"/>
    </location>
</feature>
<dbReference type="PANTHER" id="PTHR12537">
    <property type="entry name" value="RNA BINDING PROTEIN PUMILIO-RELATED"/>
    <property type="match status" value="1"/>
</dbReference>
<protein>
    <recommendedName>
        <fullName evidence="5">PUM-HD domain-containing protein</fullName>
    </recommendedName>
</protein>
<feature type="repeat" description="Pumilio" evidence="4">
    <location>
        <begin position="178"/>
        <end position="215"/>
    </location>
</feature>
<dbReference type="PROSITE" id="PS50303">
    <property type="entry name" value="PUM_HD"/>
    <property type="match status" value="1"/>
</dbReference>
<feature type="repeat" description="Pumilio" evidence="4">
    <location>
        <begin position="142"/>
        <end position="177"/>
    </location>
</feature>
<gene>
    <name evidence="6" type="ORF">CAMP_LOCUS13021</name>
</gene>
<dbReference type="InterPro" id="IPR016024">
    <property type="entry name" value="ARM-type_fold"/>
</dbReference>
<dbReference type="PROSITE" id="PS50302">
    <property type="entry name" value="PUM"/>
    <property type="match status" value="6"/>
</dbReference>
<feature type="repeat" description="Pumilio" evidence="4">
    <location>
        <begin position="306"/>
        <end position="345"/>
    </location>
</feature>
<dbReference type="SMART" id="SM00025">
    <property type="entry name" value="Pumilio"/>
    <property type="match status" value="7"/>
</dbReference>
<dbReference type="GO" id="GO:0005737">
    <property type="term" value="C:cytoplasm"/>
    <property type="evidence" value="ECO:0007669"/>
    <property type="project" value="TreeGrafter"/>
</dbReference>
<keyword evidence="1" id="KW-0217">Developmental protein</keyword>
<feature type="repeat" description="Pumilio" evidence="4">
    <location>
        <begin position="267"/>
        <end position="304"/>
    </location>
</feature>
<dbReference type="AlphaFoldDB" id="A0A9P1N5A3"/>
<evidence type="ECO:0000313" key="6">
    <source>
        <dbReference type="EMBL" id="CAI5450384.1"/>
    </source>
</evidence>
<evidence type="ECO:0000259" key="5">
    <source>
        <dbReference type="PROSITE" id="PS50303"/>
    </source>
</evidence>
<dbReference type="GO" id="GO:0030154">
    <property type="term" value="P:cell differentiation"/>
    <property type="evidence" value="ECO:0007669"/>
    <property type="project" value="UniProtKB-KW"/>
</dbReference>
<sequence length="433" mass="50729">MDPRVAYMNQYLENSSLEEDVINRFAILGLEEEPNKRISTLPDWIFDDRGEIRSDFTLEKVVESNLLQNFATDKLGCHFLQSRFYELSTNGMGNELRDRICKEILEDRDTFLSLCRNTFANFFLQRVIDVSNQNEQEFIYKYLCSDMADLCLDKSACRVIQTALERLKPEYADALVDSIPRDQQLISICTDQNANHFIQKIVKTKPFNKWSFLIDFLCKSEENNNLLMICQDKYGCRVVQTIVEILAIKTFGNHAEKDCLLHKLMNQILLNCHKLISDEFANYVIQYIISNHDVLKVYRDEIIDQYLLQNLMSMSQEKYASHVVEQALAHAPLHYLLDMMEEIFDGYLPHPETGRDALDILIIHQFGNYVVQRLLQICCDSINGKRETILDGVDCRDRFEIWLRKLKARARKEKDRLTRFSSGKKILEILRIM</sequence>
<dbReference type="Gene3D" id="1.25.10.10">
    <property type="entry name" value="Leucine-rich Repeat Variant"/>
    <property type="match status" value="1"/>
</dbReference>
<dbReference type="GO" id="GO:0003730">
    <property type="term" value="F:mRNA 3'-UTR binding"/>
    <property type="evidence" value="ECO:0007669"/>
    <property type="project" value="TreeGrafter"/>
</dbReference>
<name>A0A9P1N5A3_9PELO</name>
<dbReference type="OrthoDB" id="668540at2759"/>
<feature type="repeat" description="Pumilio" evidence="4">
    <location>
        <begin position="352"/>
        <end position="391"/>
    </location>
</feature>
<organism evidence="6 7">
    <name type="scientific">Caenorhabditis angaria</name>
    <dbReference type="NCBI Taxonomy" id="860376"/>
    <lineage>
        <taxon>Eukaryota</taxon>
        <taxon>Metazoa</taxon>
        <taxon>Ecdysozoa</taxon>
        <taxon>Nematoda</taxon>
        <taxon>Chromadorea</taxon>
        <taxon>Rhabditida</taxon>
        <taxon>Rhabditina</taxon>
        <taxon>Rhabditomorpha</taxon>
        <taxon>Rhabditoidea</taxon>
        <taxon>Rhabditidae</taxon>
        <taxon>Peloderinae</taxon>
        <taxon>Caenorhabditis</taxon>
    </lineage>
</organism>
<comment type="caution">
    <text evidence="6">The sequence shown here is derived from an EMBL/GenBank/DDBJ whole genome shotgun (WGS) entry which is preliminary data.</text>
</comment>
<dbReference type="InterPro" id="IPR001313">
    <property type="entry name" value="Pumilio_RNA-bd_rpt"/>
</dbReference>
<dbReference type="GO" id="GO:0010608">
    <property type="term" value="P:post-transcriptional regulation of gene expression"/>
    <property type="evidence" value="ECO:0007669"/>
    <property type="project" value="TreeGrafter"/>
</dbReference>
<evidence type="ECO:0000256" key="3">
    <source>
        <dbReference type="ARBA" id="ARBA00022782"/>
    </source>
</evidence>